<gene>
    <name evidence="8" type="primary">Tfpi_1</name>
    <name evidence="8" type="ORF">CDAR_466141</name>
</gene>
<evidence type="ECO:0000256" key="1">
    <source>
        <dbReference type="ARBA" id="ARBA00004613"/>
    </source>
</evidence>
<dbReference type="FunFam" id="4.10.410.10:FF:000020">
    <property type="entry name" value="Collagen, type VI, alpha 3"/>
    <property type="match status" value="1"/>
</dbReference>
<evidence type="ECO:0000313" key="9">
    <source>
        <dbReference type="Proteomes" id="UP001054837"/>
    </source>
</evidence>
<dbReference type="CDD" id="cd00109">
    <property type="entry name" value="Kunitz-type"/>
    <property type="match status" value="1"/>
</dbReference>
<dbReference type="AlphaFoldDB" id="A0AAV4Q3Q2"/>
<keyword evidence="6" id="KW-1015">Disulfide bond</keyword>
<dbReference type="SUPFAM" id="SSF57362">
    <property type="entry name" value="BPTI-like"/>
    <property type="match status" value="1"/>
</dbReference>
<dbReference type="Proteomes" id="UP001054837">
    <property type="component" value="Unassembled WGS sequence"/>
</dbReference>
<dbReference type="InterPro" id="IPR020901">
    <property type="entry name" value="Prtase_inh_Kunz-CS"/>
</dbReference>
<proteinExistence type="predicted"/>
<evidence type="ECO:0000256" key="3">
    <source>
        <dbReference type="ARBA" id="ARBA00022690"/>
    </source>
</evidence>
<dbReference type="GO" id="GO:0005615">
    <property type="term" value="C:extracellular space"/>
    <property type="evidence" value="ECO:0007669"/>
    <property type="project" value="TreeGrafter"/>
</dbReference>
<dbReference type="GO" id="GO:0004867">
    <property type="term" value="F:serine-type endopeptidase inhibitor activity"/>
    <property type="evidence" value="ECO:0007669"/>
    <property type="project" value="UniProtKB-KW"/>
</dbReference>
<evidence type="ECO:0000256" key="2">
    <source>
        <dbReference type="ARBA" id="ARBA00022525"/>
    </source>
</evidence>
<keyword evidence="2" id="KW-0964">Secreted</keyword>
<dbReference type="PANTHER" id="PTHR10083">
    <property type="entry name" value="KUNITZ-TYPE PROTEASE INHIBITOR-RELATED"/>
    <property type="match status" value="1"/>
</dbReference>
<reference evidence="8 9" key="1">
    <citation type="submission" date="2021-06" db="EMBL/GenBank/DDBJ databases">
        <title>Caerostris darwini draft genome.</title>
        <authorList>
            <person name="Kono N."/>
            <person name="Arakawa K."/>
        </authorList>
    </citation>
    <scope>NUCLEOTIDE SEQUENCE [LARGE SCALE GENOMIC DNA]</scope>
</reference>
<name>A0AAV4Q3Q2_9ARAC</name>
<comment type="subcellular location">
    <subcellularLocation>
        <location evidence="1">Secreted</location>
    </subcellularLocation>
</comment>
<keyword evidence="5" id="KW-0722">Serine protease inhibitor</keyword>
<accession>A0AAV4Q3Q2</accession>
<dbReference type="PROSITE" id="PS50279">
    <property type="entry name" value="BPTI_KUNITZ_2"/>
    <property type="match status" value="1"/>
</dbReference>
<dbReference type="InterPro" id="IPR002223">
    <property type="entry name" value="Kunitz_BPTI"/>
</dbReference>
<dbReference type="PROSITE" id="PS00280">
    <property type="entry name" value="BPTI_KUNITZ_1"/>
    <property type="match status" value="1"/>
</dbReference>
<dbReference type="InterPro" id="IPR036880">
    <property type="entry name" value="Kunitz_BPTI_sf"/>
</dbReference>
<keyword evidence="4" id="KW-0732">Signal</keyword>
<dbReference type="PRINTS" id="PR00759">
    <property type="entry name" value="BASICPTASE"/>
</dbReference>
<keyword evidence="9" id="KW-1185">Reference proteome</keyword>
<evidence type="ECO:0000256" key="4">
    <source>
        <dbReference type="ARBA" id="ARBA00022729"/>
    </source>
</evidence>
<dbReference type="Gene3D" id="4.10.410.10">
    <property type="entry name" value="Pancreatic trypsin inhibitor Kunitz domain"/>
    <property type="match status" value="1"/>
</dbReference>
<dbReference type="InterPro" id="IPR050098">
    <property type="entry name" value="TFPI/VKTCI-like"/>
</dbReference>
<dbReference type="SMART" id="SM00131">
    <property type="entry name" value="KU"/>
    <property type="match status" value="1"/>
</dbReference>
<dbReference type="PANTHER" id="PTHR10083:SF374">
    <property type="entry name" value="BPTI_KUNITZ INHIBITOR DOMAIN-CONTAINING PROTEIN"/>
    <property type="match status" value="1"/>
</dbReference>
<comment type="caution">
    <text evidence="8">The sequence shown here is derived from an EMBL/GenBank/DDBJ whole genome shotgun (WGS) entry which is preliminary data.</text>
</comment>
<evidence type="ECO:0000313" key="8">
    <source>
        <dbReference type="EMBL" id="GIY03012.1"/>
    </source>
</evidence>
<sequence length="122" mass="13881">MYSISKNRIAVFYSVVENNEEREKPIVENNDALVEGNNEATAVDICSQPKVVGLCYASFIRFYFNGEKCESFIYGGCQGNQNNFESEEDCIKTCPPKTAEISDMFPVSFRKGNSRIKSRFYL</sequence>
<keyword evidence="3" id="KW-0646">Protease inhibitor</keyword>
<dbReference type="Pfam" id="PF00014">
    <property type="entry name" value="Kunitz_BPTI"/>
    <property type="match status" value="1"/>
</dbReference>
<protein>
    <submittedName>
        <fullName evidence="8">Tissue factor pathway inhibitor</fullName>
    </submittedName>
</protein>
<organism evidence="8 9">
    <name type="scientific">Caerostris darwini</name>
    <dbReference type="NCBI Taxonomy" id="1538125"/>
    <lineage>
        <taxon>Eukaryota</taxon>
        <taxon>Metazoa</taxon>
        <taxon>Ecdysozoa</taxon>
        <taxon>Arthropoda</taxon>
        <taxon>Chelicerata</taxon>
        <taxon>Arachnida</taxon>
        <taxon>Araneae</taxon>
        <taxon>Araneomorphae</taxon>
        <taxon>Entelegynae</taxon>
        <taxon>Araneoidea</taxon>
        <taxon>Araneidae</taxon>
        <taxon>Caerostris</taxon>
    </lineage>
</organism>
<evidence type="ECO:0000256" key="5">
    <source>
        <dbReference type="ARBA" id="ARBA00022900"/>
    </source>
</evidence>
<feature type="domain" description="BPTI/Kunitz inhibitor" evidence="7">
    <location>
        <begin position="46"/>
        <end position="94"/>
    </location>
</feature>
<evidence type="ECO:0000259" key="7">
    <source>
        <dbReference type="PROSITE" id="PS50279"/>
    </source>
</evidence>
<evidence type="ECO:0000256" key="6">
    <source>
        <dbReference type="ARBA" id="ARBA00023157"/>
    </source>
</evidence>
<dbReference type="EMBL" id="BPLQ01003767">
    <property type="protein sequence ID" value="GIY03012.1"/>
    <property type="molecule type" value="Genomic_DNA"/>
</dbReference>